<comment type="caution">
    <text evidence="1">The sequence shown here is derived from an EMBL/GenBank/DDBJ whole genome shotgun (WGS) entry which is preliminary data.</text>
</comment>
<accession>E6MHH0</accession>
<dbReference type="RefSeq" id="WP_006598877.1">
    <property type="nucleotide sequence ID" value="NZ_GL622359.1"/>
</dbReference>
<dbReference type="HOGENOM" id="CLU_2993232_0_0_9"/>
<protein>
    <submittedName>
        <fullName evidence="1">Uncharacterized protein</fullName>
    </submittedName>
</protein>
<sequence>MNHPMPAGAKGTTMTQAIMPCFDKDCGNYDEAYSNHCRALNAGRERNAPIPRPALPG</sequence>
<dbReference type="Proteomes" id="UP000004754">
    <property type="component" value="Unassembled WGS sequence"/>
</dbReference>
<reference evidence="1 2" key="1">
    <citation type="submission" date="2010-12" db="EMBL/GenBank/DDBJ databases">
        <authorList>
            <person name="Muzny D."/>
            <person name="Qin X."/>
            <person name="Deng J."/>
            <person name="Jiang H."/>
            <person name="Liu Y."/>
            <person name="Qu J."/>
            <person name="Song X.-Z."/>
            <person name="Zhang L."/>
            <person name="Thornton R."/>
            <person name="Coyle M."/>
            <person name="Francisco L."/>
            <person name="Jackson L."/>
            <person name="Javaid M."/>
            <person name="Korchina V."/>
            <person name="Kovar C."/>
            <person name="Mata R."/>
            <person name="Mathew T."/>
            <person name="Ngo R."/>
            <person name="Nguyen L."/>
            <person name="Nguyen N."/>
            <person name="Okwuonu G."/>
            <person name="Ongeri F."/>
            <person name="Pham C."/>
            <person name="Simmons D."/>
            <person name="Wilczek-Boney K."/>
            <person name="Hale W."/>
            <person name="Jakkamsetti A."/>
            <person name="Pham P."/>
            <person name="Ruth R."/>
            <person name="San Lucas F."/>
            <person name="Warren J."/>
            <person name="Zhang J."/>
            <person name="Zhao Z."/>
            <person name="Zhou C."/>
            <person name="Zhu D."/>
            <person name="Lee S."/>
            <person name="Bess C."/>
            <person name="Blankenburg K."/>
            <person name="Forbes L."/>
            <person name="Fu Q."/>
            <person name="Gubbala S."/>
            <person name="Hirani K."/>
            <person name="Jayaseelan J.C."/>
            <person name="Lara F."/>
            <person name="Munidasa M."/>
            <person name="Palculict T."/>
            <person name="Patil S."/>
            <person name="Pu L.-L."/>
            <person name="Saada N."/>
            <person name="Tang L."/>
            <person name="Weissenberger G."/>
            <person name="Zhu Y."/>
            <person name="Hemphill L."/>
            <person name="Shang Y."/>
            <person name="Youmans B."/>
            <person name="Ayvaz T."/>
            <person name="Ross M."/>
            <person name="Santibanez J."/>
            <person name="Aqrawi P."/>
            <person name="Gross S."/>
            <person name="Joshi V."/>
            <person name="Fowler G."/>
            <person name="Nazareth L."/>
            <person name="Reid J."/>
            <person name="Worley K."/>
            <person name="Petrosino J."/>
            <person name="Highlander S."/>
            <person name="Gibbs R."/>
        </authorList>
    </citation>
    <scope>NUCLEOTIDE SEQUENCE [LARGE SCALE GENOMIC DNA]</scope>
    <source>
        <strain evidence="1 2">ATCC 23263</strain>
    </source>
</reference>
<keyword evidence="2" id="KW-1185">Reference proteome</keyword>
<organism evidence="1 2">
    <name type="scientific">Pseudoramibacter alactolyticus ATCC 23263</name>
    <dbReference type="NCBI Taxonomy" id="887929"/>
    <lineage>
        <taxon>Bacteria</taxon>
        <taxon>Bacillati</taxon>
        <taxon>Bacillota</taxon>
        <taxon>Clostridia</taxon>
        <taxon>Eubacteriales</taxon>
        <taxon>Eubacteriaceae</taxon>
        <taxon>Pseudoramibacter</taxon>
    </lineage>
</organism>
<dbReference type="EMBL" id="AEQN01000018">
    <property type="protein sequence ID" value="EFV01472.1"/>
    <property type="molecule type" value="Genomic_DNA"/>
</dbReference>
<dbReference type="AlphaFoldDB" id="E6MHH0"/>
<name>E6MHH0_9FIRM</name>
<evidence type="ECO:0000313" key="1">
    <source>
        <dbReference type="EMBL" id="EFV01472.1"/>
    </source>
</evidence>
<proteinExistence type="predicted"/>
<dbReference type="STRING" id="887929.HMP0721_1455"/>
<evidence type="ECO:0000313" key="2">
    <source>
        <dbReference type="Proteomes" id="UP000004754"/>
    </source>
</evidence>
<gene>
    <name evidence="1" type="ORF">HMP0721_1455</name>
</gene>